<dbReference type="InterPro" id="IPR005835">
    <property type="entry name" value="NTP_transferase_dom"/>
</dbReference>
<evidence type="ECO:0000259" key="1">
    <source>
        <dbReference type="Pfam" id="PF00483"/>
    </source>
</evidence>
<sequence>MKALILAAGYGTRLKALGENTPKALLEIAQKPLVNHILERIEGLNNLTEVMLVTNDKFYTTFQQWAQATQFSVPIKIINDGTKTPEERLGSIGDIDFTIKKTQLKDDLLVVGGDNLFNYNLDDFIDFSCQKNDSVSMGLYDIHNLEEATQFGVVGVDESSKIISFEEKPQNPKSTLIAMCFYYLPKNSLNLIGEYLDETKISDTSGDYIRWLRENHDVYGFKFTGKWYDIGSIEAYEEAQEKFKD</sequence>
<dbReference type="EMBL" id="UOGJ01000119">
    <property type="protein sequence ID" value="VAX37121.1"/>
    <property type="molecule type" value="Genomic_DNA"/>
</dbReference>
<dbReference type="PANTHER" id="PTHR42883:SF2">
    <property type="entry name" value="THYMIDYLYLTRANSFERASE"/>
    <property type="match status" value="1"/>
</dbReference>
<evidence type="ECO:0000313" key="2">
    <source>
        <dbReference type="EMBL" id="VAX37121.1"/>
    </source>
</evidence>
<dbReference type="PANTHER" id="PTHR42883">
    <property type="entry name" value="GLUCOSE-1-PHOSPHATE THYMIDYLTRANSFERASE"/>
    <property type="match status" value="1"/>
</dbReference>
<proteinExistence type="predicted"/>
<reference evidence="2" key="1">
    <citation type="submission" date="2018-06" db="EMBL/GenBank/DDBJ databases">
        <authorList>
            <person name="Zhirakovskaya E."/>
        </authorList>
    </citation>
    <scope>NUCLEOTIDE SEQUENCE</scope>
</reference>
<dbReference type="CDD" id="cd04181">
    <property type="entry name" value="NTP_transferase"/>
    <property type="match status" value="1"/>
</dbReference>
<organism evidence="2">
    <name type="scientific">hydrothermal vent metagenome</name>
    <dbReference type="NCBI Taxonomy" id="652676"/>
    <lineage>
        <taxon>unclassified sequences</taxon>
        <taxon>metagenomes</taxon>
        <taxon>ecological metagenomes</taxon>
    </lineage>
</organism>
<protein>
    <recommendedName>
        <fullName evidence="1">Nucleotidyl transferase domain-containing protein</fullName>
    </recommendedName>
</protein>
<dbReference type="Pfam" id="PF00483">
    <property type="entry name" value="NTP_transferase"/>
    <property type="match status" value="1"/>
</dbReference>
<dbReference type="SUPFAM" id="SSF53448">
    <property type="entry name" value="Nucleotide-diphospho-sugar transferases"/>
    <property type="match status" value="1"/>
</dbReference>
<gene>
    <name evidence="2" type="ORF">MNBD_UNCLBAC01-1625</name>
</gene>
<dbReference type="AlphaFoldDB" id="A0A3B1DE39"/>
<feature type="domain" description="Nucleotidyl transferase" evidence="1">
    <location>
        <begin position="2"/>
        <end position="243"/>
    </location>
</feature>
<name>A0A3B1DE39_9ZZZZ</name>
<accession>A0A3B1DE39</accession>
<dbReference type="Gene3D" id="3.90.550.10">
    <property type="entry name" value="Spore Coat Polysaccharide Biosynthesis Protein SpsA, Chain A"/>
    <property type="match status" value="1"/>
</dbReference>
<dbReference type="InterPro" id="IPR029044">
    <property type="entry name" value="Nucleotide-diphossugar_trans"/>
</dbReference>